<dbReference type="OrthoDB" id="50259at2157"/>
<evidence type="ECO:0000259" key="2">
    <source>
        <dbReference type="Pfam" id="PF23437"/>
    </source>
</evidence>
<dbReference type="EMBL" id="WUUT01000001">
    <property type="protein sequence ID" value="MXR50179.1"/>
    <property type="molecule type" value="Genomic_DNA"/>
</dbReference>
<keyword evidence="4" id="KW-1185">Reference proteome</keyword>
<dbReference type="Gene3D" id="3.10.450.720">
    <property type="match status" value="1"/>
</dbReference>
<evidence type="ECO:0000313" key="3">
    <source>
        <dbReference type="EMBL" id="MXR50179.1"/>
    </source>
</evidence>
<organism evidence="3 4">
    <name type="scientific">Halovenus carboxidivorans</name>
    <dbReference type="NCBI Taxonomy" id="2692199"/>
    <lineage>
        <taxon>Archaea</taxon>
        <taxon>Methanobacteriati</taxon>
        <taxon>Methanobacteriota</taxon>
        <taxon>Stenosarchaea group</taxon>
        <taxon>Halobacteria</taxon>
        <taxon>Halobacteriales</taxon>
        <taxon>Haloarculaceae</taxon>
        <taxon>Halovenus</taxon>
    </lineage>
</organism>
<dbReference type="AlphaFoldDB" id="A0A6B0TAH2"/>
<comment type="caution">
    <text evidence="3">The sequence shown here is derived from an EMBL/GenBank/DDBJ whole genome shotgun (WGS) entry which is preliminary data.</text>
</comment>
<dbReference type="Pfam" id="PF23437">
    <property type="entry name" value="DUF7122"/>
    <property type="match status" value="1"/>
</dbReference>
<protein>
    <submittedName>
        <fullName evidence="3">Uncharacterized protein</fullName>
    </submittedName>
</protein>
<dbReference type="InterPro" id="IPR027391">
    <property type="entry name" value="Nol1_Nop2_Fmu_2"/>
</dbReference>
<dbReference type="Proteomes" id="UP000466535">
    <property type="component" value="Unassembled WGS sequence"/>
</dbReference>
<name>A0A6B0TAH2_9EURY</name>
<dbReference type="RefSeq" id="WP_159762333.1">
    <property type="nucleotide sequence ID" value="NZ_WUUT01000001.1"/>
</dbReference>
<evidence type="ECO:0000259" key="1">
    <source>
        <dbReference type="Pfam" id="PF13636"/>
    </source>
</evidence>
<dbReference type="Pfam" id="PF13636">
    <property type="entry name" value="Methyltranf_PUA"/>
    <property type="match status" value="1"/>
</dbReference>
<dbReference type="InterPro" id="IPR055546">
    <property type="entry name" value="DUF7122"/>
</dbReference>
<gene>
    <name evidence="3" type="ORF">GRX03_00955</name>
</gene>
<feature type="domain" description="DUF7122" evidence="2">
    <location>
        <begin position="3"/>
        <end position="75"/>
    </location>
</feature>
<sequence length="167" mass="19213">MSDDVSTRFDRLPATAAERTVGERATREEVLDWWDERFGIDPAVFAEHSFWERGAGKVWAFRGDLESPVDIEGLGMTVLRTRQEHWKPTLEAVQRFGHHATRNRIHLSREQAAAFMAGEDQEMEWDGDWGYLIVTHDLAGEPEPLGVGLYTYDELKSMVPKGRRREL</sequence>
<evidence type="ECO:0000313" key="4">
    <source>
        <dbReference type="Proteomes" id="UP000466535"/>
    </source>
</evidence>
<feature type="domain" description="rRNA small subunit methyltransferase F RNA-binding PUA-like" evidence="1">
    <location>
        <begin position="112"/>
        <end position="165"/>
    </location>
</feature>
<proteinExistence type="predicted"/>
<reference evidence="3 4" key="1">
    <citation type="submission" date="2019-12" db="EMBL/GenBank/DDBJ databases">
        <title>Isolation and characterization of three novel carbon monoxide-oxidizing members of Halobacteria from salione crusts and soils.</title>
        <authorList>
            <person name="Myers M.R."/>
            <person name="King G.M."/>
        </authorList>
    </citation>
    <scope>NUCLEOTIDE SEQUENCE [LARGE SCALE GENOMIC DNA]</scope>
    <source>
        <strain evidence="3 4">WSH3</strain>
    </source>
</reference>
<accession>A0A6B0TAH2</accession>